<protein>
    <submittedName>
        <fullName evidence="1">Uncharacterized protein</fullName>
    </submittedName>
</protein>
<dbReference type="Gene3D" id="3.40.50.1010">
    <property type="entry name" value="5'-nuclease"/>
    <property type="match status" value="1"/>
</dbReference>
<sequence length="171" mass="19730">MITIDSQIWIYYWDINAKEHNNIKNWLNGTNKNGILFKENIILSVIIPIEVGNHLFKLTDITEDFAKNTIEDLILSLISSENCQLIDIDAILFVDVIQKMKKYSSLGIGGRDTIILATMDRLKVSTIATHDKNILTLKSYRRIDPIFDPPLILEIGEEFNNQDFQEKLKHI</sequence>
<comment type="caution">
    <text evidence="1">The sequence shown here is derived from an EMBL/GenBank/DDBJ whole genome shotgun (WGS) entry which is preliminary data.</text>
</comment>
<proteinExistence type="predicted"/>
<dbReference type="SUPFAM" id="SSF88723">
    <property type="entry name" value="PIN domain-like"/>
    <property type="match status" value="1"/>
</dbReference>
<organism evidence="1">
    <name type="scientific">marine sediment metagenome</name>
    <dbReference type="NCBI Taxonomy" id="412755"/>
    <lineage>
        <taxon>unclassified sequences</taxon>
        <taxon>metagenomes</taxon>
        <taxon>ecological metagenomes</taxon>
    </lineage>
</organism>
<reference evidence="1" key="1">
    <citation type="journal article" date="2015" name="Nature">
        <title>Complex archaea that bridge the gap between prokaryotes and eukaryotes.</title>
        <authorList>
            <person name="Spang A."/>
            <person name="Saw J.H."/>
            <person name="Jorgensen S.L."/>
            <person name="Zaremba-Niedzwiedzka K."/>
            <person name="Martijn J."/>
            <person name="Lind A.E."/>
            <person name="van Eijk R."/>
            <person name="Schleper C."/>
            <person name="Guy L."/>
            <person name="Ettema T.J."/>
        </authorList>
    </citation>
    <scope>NUCLEOTIDE SEQUENCE</scope>
</reference>
<dbReference type="AlphaFoldDB" id="A0A0F9NHN9"/>
<evidence type="ECO:0000313" key="1">
    <source>
        <dbReference type="EMBL" id="KKN19030.1"/>
    </source>
</evidence>
<name>A0A0F9NHN9_9ZZZZ</name>
<dbReference type="EMBL" id="LAZR01003374">
    <property type="protein sequence ID" value="KKN19030.1"/>
    <property type="molecule type" value="Genomic_DNA"/>
</dbReference>
<accession>A0A0F9NHN9</accession>
<dbReference type="InterPro" id="IPR029060">
    <property type="entry name" value="PIN-like_dom_sf"/>
</dbReference>
<gene>
    <name evidence="1" type="ORF">LCGC14_0949900</name>
</gene>